<name>A0A9P0HFU1_NEZVI</name>
<evidence type="ECO:0000313" key="1">
    <source>
        <dbReference type="EMBL" id="CAH1401062.1"/>
    </source>
</evidence>
<evidence type="ECO:0000313" key="2">
    <source>
        <dbReference type="Proteomes" id="UP001152798"/>
    </source>
</evidence>
<dbReference type="EMBL" id="OV725081">
    <property type="protein sequence ID" value="CAH1401062.1"/>
    <property type="molecule type" value="Genomic_DNA"/>
</dbReference>
<dbReference type="AlphaFoldDB" id="A0A9P0HFU1"/>
<protein>
    <submittedName>
        <fullName evidence="1">Uncharacterized protein</fullName>
    </submittedName>
</protein>
<dbReference type="Proteomes" id="UP001152798">
    <property type="component" value="Chromosome 5"/>
</dbReference>
<organism evidence="1 2">
    <name type="scientific">Nezara viridula</name>
    <name type="common">Southern green stink bug</name>
    <name type="synonym">Cimex viridulus</name>
    <dbReference type="NCBI Taxonomy" id="85310"/>
    <lineage>
        <taxon>Eukaryota</taxon>
        <taxon>Metazoa</taxon>
        <taxon>Ecdysozoa</taxon>
        <taxon>Arthropoda</taxon>
        <taxon>Hexapoda</taxon>
        <taxon>Insecta</taxon>
        <taxon>Pterygota</taxon>
        <taxon>Neoptera</taxon>
        <taxon>Paraneoptera</taxon>
        <taxon>Hemiptera</taxon>
        <taxon>Heteroptera</taxon>
        <taxon>Panheteroptera</taxon>
        <taxon>Pentatomomorpha</taxon>
        <taxon>Pentatomoidea</taxon>
        <taxon>Pentatomidae</taxon>
        <taxon>Pentatominae</taxon>
        <taxon>Nezara</taxon>
    </lineage>
</organism>
<reference evidence="1" key="1">
    <citation type="submission" date="2022-01" db="EMBL/GenBank/DDBJ databases">
        <authorList>
            <person name="King R."/>
        </authorList>
    </citation>
    <scope>NUCLEOTIDE SEQUENCE</scope>
</reference>
<gene>
    <name evidence="1" type="ORF">NEZAVI_LOCUS10165</name>
</gene>
<accession>A0A9P0HFU1</accession>
<keyword evidence="2" id="KW-1185">Reference proteome</keyword>
<proteinExistence type="predicted"/>
<sequence>MDQARVHARRATPKLRFNRLKTFDKDKPDIHFDWVSRFRSIAELNTFVEELSVHHTNKLLRYKYDILKKSTQPLYLSRHTKSSKLN</sequence>